<evidence type="ECO:0000313" key="1">
    <source>
        <dbReference type="EMBL" id="CAK9113640.1"/>
    </source>
</evidence>
<gene>
    <name evidence="1" type="ORF">SCF082_LOCUS52666</name>
</gene>
<comment type="caution">
    <text evidence="1">The sequence shown here is derived from an EMBL/GenBank/DDBJ whole genome shotgun (WGS) entry which is preliminary data.</text>
</comment>
<name>A0ABP0SN54_9DINO</name>
<evidence type="ECO:0000313" key="2">
    <source>
        <dbReference type="Proteomes" id="UP001642464"/>
    </source>
</evidence>
<organism evidence="1 2">
    <name type="scientific">Durusdinium trenchii</name>
    <dbReference type="NCBI Taxonomy" id="1381693"/>
    <lineage>
        <taxon>Eukaryota</taxon>
        <taxon>Sar</taxon>
        <taxon>Alveolata</taxon>
        <taxon>Dinophyceae</taxon>
        <taxon>Suessiales</taxon>
        <taxon>Symbiodiniaceae</taxon>
        <taxon>Durusdinium</taxon>
    </lineage>
</organism>
<dbReference type="Proteomes" id="UP001642464">
    <property type="component" value="Unassembled WGS sequence"/>
</dbReference>
<proteinExistence type="predicted"/>
<reference evidence="1 2" key="1">
    <citation type="submission" date="2024-02" db="EMBL/GenBank/DDBJ databases">
        <authorList>
            <person name="Chen Y."/>
            <person name="Shah S."/>
            <person name="Dougan E. K."/>
            <person name="Thang M."/>
            <person name="Chan C."/>
        </authorList>
    </citation>
    <scope>NUCLEOTIDE SEQUENCE [LARGE SCALE GENOMIC DNA]</scope>
</reference>
<keyword evidence="2" id="KW-1185">Reference proteome</keyword>
<protein>
    <submittedName>
        <fullName evidence="1">Ankyrin-2</fullName>
    </submittedName>
</protein>
<accession>A0ABP0SN54</accession>
<sequence length="70" mass="8086">MSLMSLQDAESKIRKWLETIPIGNGSERGWDDAQIREIATFAEQRQLGHLAPEELYQRYVEHQVAEAEKS</sequence>
<dbReference type="EMBL" id="CAXAMM010044195">
    <property type="protein sequence ID" value="CAK9113640.1"/>
    <property type="molecule type" value="Genomic_DNA"/>
</dbReference>